<feature type="non-terminal residue" evidence="1">
    <location>
        <position position="1"/>
    </location>
</feature>
<organism evidence="1">
    <name type="scientific">marine sediment metagenome</name>
    <dbReference type="NCBI Taxonomy" id="412755"/>
    <lineage>
        <taxon>unclassified sequences</taxon>
        <taxon>metagenomes</taxon>
        <taxon>ecological metagenomes</taxon>
    </lineage>
</organism>
<dbReference type="AlphaFoldDB" id="A0A0F9I5U7"/>
<accession>A0A0F9I5U7</accession>
<proteinExistence type="predicted"/>
<comment type="caution">
    <text evidence="1">The sequence shown here is derived from an EMBL/GenBank/DDBJ whole genome shotgun (WGS) entry which is preliminary data.</text>
</comment>
<protein>
    <submittedName>
        <fullName evidence="1">Uncharacterized protein</fullName>
    </submittedName>
</protein>
<dbReference type="EMBL" id="LAZR01020353">
    <property type="protein sequence ID" value="KKL89200.1"/>
    <property type="molecule type" value="Genomic_DNA"/>
</dbReference>
<sequence length="147" mass="16574">AMEDKTISPLAEGYVVEVLCTCVTAPNADPRSLRLEDLLRLGLDAEGHIRQEYLRVAGDLALFVSGIFPDSFNARTKKTAYTMGHYIDIGRAAYDNIESEVFEELADNFPQIVDSLNDVSVRLRLTGHDIQGYIDRRRLIDARTTRR</sequence>
<gene>
    <name evidence="1" type="ORF">LCGC14_1917100</name>
</gene>
<name>A0A0F9I5U7_9ZZZZ</name>
<evidence type="ECO:0000313" key="1">
    <source>
        <dbReference type="EMBL" id="KKL89200.1"/>
    </source>
</evidence>
<reference evidence="1" key="1">
    <citation type="journal article" date="2015" name="Nature">
        <title>Complex archaea that bridge the gap between prokaryotes and eukaryotes.</title>
        <authorList>
            <person name="Spang A."/>
            <person name="Saw J.H."/>
            <person name="Jorgensen S.L."/>
            <person name="Zaremba-Niedzwiedzka K."/>
            <person name="Martijn J."/>
            <person name="Lind A.E."/>
            <person name="van Eijk R."/>
            <person name="Schleper C."/>
            <person name="Guy L."/>
            <person name="Ettema T.J."/>
        </authorList>
    </citation>
    <scope>NUCLEOTIDE SEQUENCE</scope>
</reference>